<keyword evidence="2" id="KW-1185">Reference proteome</keyword>
<sequence>MDSIAPSPLVAIAPGNVIMKHLDAPWLEPGIKFELSGKTQQIIRVELTQILDKMRVTTIGNPEADVSNTCTF</sequence>
<proteinExistence type="predicted"/>
<dbReference type="GeneID" id="63684111"/>
<dbReference type="HOGENOM" id="CLU_2722181_0_0_1"/>
<protein>
    <submittedName>
        <fullName evidence="1">Uncharacterized protein</fullName>
    </submittedName>
</protein>
<evidence type="ECO:0000313" key="1">
    <source>
        <dbReference type="EMBL" id="EJT99104.1"/>
    </source>
</evidence>
<dbReference type="Proteomes" id="UP000030653">
    <property type="component" value="Unassembled WGS sequence"/>
</dbReference>
<evidence type="ECO:0000313" key="2">
    <source>
        <dbReference type="Proteomes" id="UP000030653"/>
    </source>
</evidence>
<dbReference type="RefSeq" id="XP_040626002.1">
    <property type="nucleotide sequence ID" value="XM_040769049.1"/>
</dbReference>
<reference evidence="1 2" key="1">
    <citation type="journal article" date="2012" name="Science">
        <title>The Paleozoic origin of enzymatic lignin decomposition reconstructed from 31 fungal genomes.</title>
        <authorList>
            <person name="Floudas D."/>
            <person name="Binder M."/>
            <person name="Riley R."/>
            <person name="Barry K."/>
            <person name="Blanchette R.A."/>
            <person name="Henrissat B."/>
            <person name="Martinez A.T."/>
            <person name="Otillar R."/>
            <person name="Spatafora J.W."/>
            <person name="Yadav J.S."/>
            <person name="Aerts A."/>
            <person name="Benoit I."/>
            <person name="Boyd A."/>
            <person name="Carlson A."/>
            <person name="Copeland A."/>
            <person name="Coutinho P.M."/>
            <person name="de Vries R.P."/>
            <person name="Ferreira P."/>
            <person name="Findley K."/>
            <person name="Foster B."/>
            <person name="Gaskell J."/>
            <person name="Glotzer D."/>
            <person name="Gorecki P."/>
            <person name="Heitman J."/>
            <person name="Hesse C."/>
            <person name="Hori C."/>
            <person name="Igarashi K."/>
            <person name="Jurgens J.A."/>
            <person name="Kallen N."/>
            <person name="Kersten P."/>
            <person name="Kohler A."/>
            <person name="Kuees U."/>
            <person name="Kumar T.K.A."/>
            <person name="Kuo A."/>
            <person name="LaButti K."/>
            <person name="Larrondo L.F."/>
            <person name="Lindquist E."/>
            <person name="Ling A."/>
            <person name="Lombard V."/>
            <person name="Lucas S."/>
            <person name="Lundell T."/>
            <person name="Martin R."/>
            <person name="McLaughlin D.J."/>
            <person name="Morgenstern I."/>
            <person name="Morin E."/>
            <person name="Murat C."/>
            <person name="Nagy L.G."/>
            <person name="Nolan M."/>
            <person name="Ohm R.A."/>
            <person name="Patyshakuliyeva A."/>
            <person name="Rokas A."/>
            <person name="Ruiz-Duenas F.J."/>
            <person name="Sabat G."/>
            <person name="Salamov A."/>
            <person name="Samejima M."/>
            <person name="Schmutz J."/>
            <person name="Slot J.C."/>
            <person name="St John F."/>
            <person name="Stenlid J."/>
            <person name="Sun H."/>
            <person name="Sun S."/>
            <person name="Syed K."/>
            <person name="Tsang A."/>
            <person name="Wiebenga A."/>
            <person name="Young D."/>
            <person name="Pisabarro A."/>
            <person name="Eastwood D.C."/>
            <person name="Martin F."/>
            <person name="Cullen D."/>
            <person name="Grigoriev I.V."/>
            <person name="Hibbett D.S."/>
        </authorList>
    </citation>
    <scope>NUCLEOTIDE SEQUENCE [LARGE SCALE GENOMIC DNA]</scope>
    <source>
        <strain evidence="1 2">DJM-731 SS1</strain>
    </source>
</reference>
<dbReference type="AlphaFoldDB" id="M5FUF2"/>
<accession>M5FUF2</accession>
<name>M5FUF2_DACPD</name>
<dbReference type="EMBL" id="JH795871">
    <property type="protein sequence ID" value="EJT99104.1"/>
    <property type="molecule type" value="Genomic_DNA"/>
</dbReference>
<gene>
    <name evidence="1" type="ORF">DACRYDRAFT_110424</name>
</gene>
<organism evidence="1 2">
    <name type="scientific">Dacryopinax primogenitus (strain DJM 731)</name>
    <name type="common">Brown rot fungus</name>
    <dbReference type="NCBI Taxonomy" id="1858805"/>
    <lineage>
        <taxon>Eukaryota</taxon>
        <taxon>Fungi</taxon>
        <taxon>Dikarya</taxon>
        <taxon>Basidiomycota</taxon>
        <taxon>Agaricomycotina</taxon>
        <taxon>Dacrymycetes</taxon>
        <taxon>Dacrymycetales</taxon>
        <taxon>Dacrymycetaceae</taxon>
        <taxon>Dacryopinax</taxon>
    </lineage>
</organism>